<protein>
    <submittedName>
        <fullName evidence="1">3217_t:CDS:1</fullName>
    </submittedName>
</protein>
<name>A0ACA9MCU8_9GLOM</name>
<evidence type="ECO:0000313" key="1">
    <source>
        <dbReference type="EMBL" id="CAG8584283.1"/>
    </source>
</evidence>
<feature type="non-terminal residue" evidence="1">
    <location>
        <position position="72"/>
    </location>
</feature>
<sequence length="72" mass="8377">MSKIKNFLFDIIFLETHSKLKTLNDELIKLYEVYQTNNLKDDSDSDGDIDDDNNYSIGNRSKNILSESQEDD</sequence>
<dbReference type="Proteomes" id="UP000789702">
    <property type="component" value="Unassembled WGS sequence"/>
</dbReference>
<dbReference type="EMBL" id="CAJVPU010008462">
    <property type="protein sequence ID" value="CAG8584283.1"/>
    <property type="molecule type" value="Genomic_DNA"/>
</dbReference>
<evidence type="ECO:0000313" key="2">
    <source>
        <dbReference type="Proteomes" id="UP000789702"/>
    </source>
</evidence>
<keyword evidence="2" id="KW-1185">Reference proteome</keyword>
<gene>
    <name evidence="1" type="ORF">DHETER_LOCUS6602</name>
</gene>
<comment type="caution">
    <text evidence="1">The sequence shown here is derived from an EMBL/GenBank/DDBJ whole genome shotgun (WGS) entry which is preliminary data.</text>
</comment>
<accession>A0ACA9MCU8</accession>
<organism evidence="1 2">
    <name type="scientific">Dentiscutata heterogama</name>
    <dbReference type="NCBI Taxonomy" id="1316150"/>
    <lineage>
        <taxon>Eukaryota</taxon>
        <taxon>Fungi</taxon>
        <taxon>Fungi incertae sedis</taxon>
        <taxon>Mucoromycota</taxon>
        <taxon>Glomeromycotina</taxon>
        <taxon>Glomeromycetes</taxon>
        <taxon>Diversisporales</taxon>
        <taxon>Gigasporaceae</taxon>
        <taxon>Dentiscutata</taxon>
    </lineage>
</organism>
<proteinExistence type="predicted"/>
<reference evidence="1" key="1">
    <citation type="submission" date="2021-06" db="EMBL/GenBank/DDBJ databases">
        <authorList>
            <person name="Kallberg Y."/>
            <person name="Tangrot J."/>
            <person name="Rosling A."/>
        </authorList>
    </citation>
    <scope>NUCLEOTIDE SEQUENCE</scope>
    <source>
        <strain evidence="1">IL203A</strain>
    </source>
</reference>